<comment type="caution">
    <text evidence="2">The sequence shown here is derived from an EMBL/GenBank/DDBJ whole genome shotgun (WGS) entry which is preliminary data.</text>
</comment>
<keyword evidence="3" id="KW-1185">Reference proteome</keyword>
<gene>
    <name evidence="2" type="ORF">SPIL2461_LOCUS15584</name>
</gene>
<name>A0A812UTA0_SYMPI</name>
<accession>A0A812UTA0</accession>
<feature type="region of interest" description="Disordered" evidence="1">
    <location>
        <begin position="51"/>
        <end position="71"/>
    </location>
</feature>
<dbReference type="AlphaFoldDB" id="A0A812UTA0"/>
<dbReference type="EMBL" id="CAJNIZ010038691">
    <property type="protein sequence ID" value="CAE7581314.1"/>
    <property type="molecule type" value="Genomic_DNA"/>
</dbReference>
<evidence type="ECO:0000313" key="3">
    <source>
        <dbReference type="Proteomes" id="UP000649617"/>
    </source>
</evidence>
<sequence length="131" mass="14144">MYGPDGGQLDLKITGQSTCSFQMGSEVYKGTLNAEGKLVWNDGAVWVRVDDGAKDSQPKEDEPTEESGIEKARKAFAEEKARKAAALDKARAARAAAQNQDGANNDNGVDRAKQAFEEEKARKAAALERAR</sequence>
<reference evidence="2" key="1">
    <citation type="submission" date="2021-02" db="EMBL/GenBank/DDBJ databases">
        <authorList>
            <person name="Dougan E. K."/>
            <person name="Rhodes N."/>
            <person name="Thang M."/>
            <person name="Chan C."/>
        </authorList>
    </citation>
    <scope>NUCLEOTIDE SEQUENCE</scope>
</reference>
<protein>
    <submittedName>
        <fullName evidence="2">Uncharacterized protein</fullName>
    </submittedName>
</protein>
<organism evidence="2 3">
    <name type="scientific">Symbiodinium pilosum</name>
    <name type="common">Dinoflagellate</name>
    <dbReference type="NCBI Taxonomy" id="2952"/>
    <lineage>
        <taxon>Eukaryota</taxon>
        <taxon>Sar</taxon>
        <taxon>Alveolata</taxon>
        <taxon>Dinophyceae</taxon>
        <taxon>Suessiales</taxon>
        <taxon>Symbiodiniaceae</taxon>
        <taxon>Symbiodinium</taxon>
    </lineage>
</organism>
<feature type="non-terminal residue" evidence="2">
    <location>
        <position position="131"/>
    </location>
</feature>
<feature type="compositionally biased region" description="Basic and acidic residues" evidence="1">
    <location>
        <begin position="51"/>
        <end position="61"/>
    </location>
</feature>
<feature type="region of interest" description="Disordered" evidence="1">
    <location>
        <begin position="87"/>
        <end position="131"/>
    </location>
</feature>
<evidence type="ECO:0000313" key="2">
    <source>
        <dbReference type="EMBL" id="CAE7581314.1"/>
    </source>
</evidence>
<feature type="compositionally biased region" description="Polar residues" evidence="1">
    <location>
        <begin position="98"/>
        <end position="107"/>
    </location>
</feature>
<dbReference type="OrthoDB" id="445076at2759"/>
<evidence type="ECO:0000256" key="1">
    <source>
        <dbReference type="SAM" id="MobiDB-lite"/>
    </source>
</evidence>
<dbReference type="Proteomes" id="UP000649617">
    <property type="component" value="Unassembled WGS sequence"/>
</dbReference>
<feature type="compositionally biased region" description="Basic and acidic residues" evidence="1">
    <location>
        <begin position="108"/>
        <end position="131"/>
    </location>
</feature>
<proteinExistence type="predicted"/>